<gene>
    <name evidence="2" type="ORF">F0P94_09810</name>
</gene>
<reference evidence="2 3" key="1">
    <citation type="submission" date="2019-09" db="EMBL/GenBank/DDBJ databases">
        <title>Genome sequence of Adhaeribacter sp. M2.</title>
        <authorList>
            <person name="Srinivasan S."/>
        </authorList>
    </citation>
    <scope>NUCLEOTIDE SEQUENCE [LARGE SCALE GENOMIC DNA]</scope>
    <source>
        <strain evidence="2 3">M2</strain>
    </source>
</reference>
<dbReference type="Proteomes" id="UP000326570">
    <property type="component" value="Unassembled WGS sequence"/>
</dbReference>
<comment type="caution">
    <text evidence="2">The sequence shown here is derived from an EMBL/GenBank/DDBJ whole genome shotgun (WGS) entry which is preliminary data.</text>
</comment>
<evidence type="ECO:0000313" key="3">
    <source>
        <dbReference type="Proteomes" id="UP000326570"/>
    </source>
</evidence>
<dbReference type="RefSeq" id="WP_150903712.1">
    <property type="nucleotide sequence ID" value="NZ_VTWT01000005.1"/>
</dbReference>
<keyword evidence="3" id="KW-1185">Reference proteome</keyword>
<feature type="signal peptide" evidence="1">
    <location>
        <begin position="1"/>
        <end position="19"/>
    </location>
</feature>
<evidence type="ECO:0000313" key="2">
    <source>
        <dbReference type="EMBL" id="KAA9333544.1"/>
    </source>
</evidence>
<name>A0A5N1ITX8_9BACT</name>
<dbReference type="AlphaFoldDB" id="A0A5N1ITX8"/>
<accession>A0A5N1ITX8</accession>
<protein>
    <submittedName>
        <fullName evidence="2">Uncharacterized protein</fullName>
    </submittedName>
</protein>
<organism evidence="2 3">
    <name type="scientific">Adhaeribacter soli</name>
    <dbReference type="NCBI Taxonomy" id="2607655"/>
    <lineage>
        <taxon>Bacteria</taxon>
        <taxon>Pseudomonadati</taxon>
        <taxon>Bacteroidota</taxon>
        <taxon>Cytophagia</taxon>
        <taxon>Cytophagales</taxon>
        <taxon>Hymenobacteraceae</taxon>
        <taxon>Adhaeribacter</taxon>
    </lineage>
</organism>
<sequence length="479" mass="55219">MKTTLTLLILTCLARLAIAQPTQSARLELKVSNDYTAFSVLPLPDSTLLVLVQEGSLRKKLEPFSLFRYGPDLGLIWQKPVAVAPGSKFIKARTDKQQCYFLFQSQKYNELFLLRVSPDNSRQTITRHKLPQGMGFRFSDFQVLEGQLFLTGMQNDRVVLLHLDTRREELQNLPAFVDQFSSLSEFYADANSQRMEFILSESNGTKARLQTRRLSPDGNLYSLSFLQSPDRSFLNARLSPGDSTQKIIAGTYSLRDLRYAQGFFSGPFMAQSDKKLQYHDFTTFSHFFDYLRPSRQEKLRRKVDRYRSSKKIYPFRQRVLLHNLLPYQKGYLLLGELYQPHYQGEGAGNRMLDGYEFKQAVIMAMDKEGNLLWENSLPLRGPLQNEIRETVTAGAAGNRVFICYPHENRVYYKEMLGSETTPNDKFIEITSLKPGEKIVTTVQDGVSHWFQNNFISYGTQYVRNGSDSRLVFFVNKISF</sequence>
<feature type="chain" id="PRO_5025026232" evidence="1">
    <location>
        <begin position="20"/>
        <end position="479"/>
    </location>
</feature>
<evidence type="ECO:0000256" key="1">
    <source>
        <dbReference type="SAM" id="SignalP"/>
    </source>
</evidence>
<proteinExistence type="predicted"/>
<dbReference type="EMBL" id="VTWT01000005">
    <property type="protein sequence ID" value="KAA9333544.1"/>
    <property type="molecule type" value="Genomic_DNA"/>
</dbReference>
<keyword evidence="1" id="KW-0732">Signal</keyword>